<dbReference type="Gene3D" id="3.30.450.90">
    <property type="match status" value="1"/>
</dbReference>
<feature type="domain" description="Bacterial type II secretion system protein E" evidence="4">
    <location>
        <begin position="551"/>
        <end position="565"/>
    </location>
</feature>
<dbReference type="Gene3D" id="3.40.50.300">
    <property type="entry name" value="P-loop containing nucleotide triphosphate hydrolases"/>
    <property type="match status" value="1"/>
</dbReference>
<evidence type="ECO:0000256" key="3">
    <source>
        <dbReference type="ARBA" id="ARBA00022840"/>
    </source>
</evidence>
<evidence type="ECO:0000256" key="2">
    <source>
        <dbReference type="ARBA" id="ARBA00022741"/>
    </source>
</evidence>
<dbReference type="InterPro" id="IPR001482">
    <property type="entry name" value="T2SS/T4SS_dom"/>
</dbReference>
<dbReference type="EMBL" id="BAABBN010000007">
    <property type="protein sequence ID" value="GAA3927242.1"/>
    <property type="molecule type" value="Genomic_DNA"/>
</dbReference>
<dbReference type="InterPro" id="IPR003593">
    <property type="entry name" value="AAA+_ATPase"/>
</dbReference>
<dbReference type="SMART" id="SM00382">
    <property type="entry name" value="AAA"/>
    <property type="match status" value="1"/>
</dbReference>
<dbReference type="SUPFAM" id="SSF52540">
    <property type="entry name" value="P-loop containing nucleoside triphosphate hydrolases"/>
    <property type="match status" value="1"/>
</dbReference>
<dbReference type="PROSITE" id="PS00662">
    <property type="entry name" value="T2SP_E"/>
    <property type="match status" value="1"/>
</dbReference>
<evidence type="ECO:0000313" key="5">
    <source>
        <dbReference type="EMBL" id="GAA3927242.1"/>
    </source>
</evidence>
<comment type="caution">
    <text evidence="5">The sequence shown here is derived from an EMBL/GenBank/DDBJ whole genome shotgun (WGS) entry which is preliminary data.</text>
</comment>
<dbReference type="Gene3D" id="3.30.300.160">
    <property type="entry name" value="Type II secretion system, protein E, N-terminal domain"/>
    <property type="match status" value="1"/>
</dbReference>
<dbReference type="InterPro" id="IPR027417">
    <property type="entry name" value="P-loop_NTPase"/>
</dbReference>
<gene>
    <name evidence="5" type="ORF">GCM10022277_24350</name>
</gene>
<dbReference type="RefSeq" id="WP_344798806.1">
    <property type="nucleotide sequence ID" value="NZ_BAABBN010000007.1"/>
</dbReference>
<dbReference type="InterPro" id="IPR037257">
    <property type="entry name" value="T2SS_E_N_sf"/>
</dbReference>
<dbReference type="Proteomes" id="UP001501565">
    <property type="component" value="Unassembled WGS sequence"/>
</dbReference>
<name>A0ABP7MRN8_9GAMM</name>
<accession>A0ABP7MRN8</accession>
<proteinExistence type="inferred from homology"/>
<sequence>MISDSSFWCSPPDGYGKDMDLEQPSVSYFRCDQKGGNATLLNIDIKEGTISLFEHGHKRTDYLSEYRAIVLSDPLLDVEEDLESDVRCYEFVFNDHEVFISRAVDVQEVEGVVHVFRVHDGNVYRVLVPKAKLEEYHEKISVKTVNEDRQQALDKLITSRAQLSDILKRGLLPTRNTILKQLHHNGCISDKELSSLLRELGEKHKEPEVIKYLLSTGFYKEKDIQMARAQCLGLPYVEADKIEPDKKAIALFDEATARELNIFPVMFFQDRVVVAMVNPADYSVMTQLRFRVGKDIEPVVTNSRAMMHAIDRLYSPLSSDAMFFQAEASVEVSVDFEQEVHDSNDGSDRPTVKLVSSILSDAINKKVSDIHIRPQEKHVDLIFRINGTLVPIKRFSKSMLSSIVSRIKIIGRMNVAEHRLPQDGRTHLMHAGKSVDLRTSILPSVYGESVVMRVLDTSAGMKGLDEIGFSETDKVKFAHLINRSAGMILVTGPTGSGKSTTLYAALQEVTKRNVNVITVEDPVEYHMNDVLQVQVQHKIGMNFAKVLRQMLRHDPDVIMVGEIRDQETALIAAESALTGHIVLSTLHTNSASLTISRLLEMGIEPYMINSSLAAVLAQRLVRTNCPHCTEEYVPDPEIRALLGVTDEHVFYKGKGCVDCMQSGVLGRKAVYELLQVGPEMRRLIVNDPNPTDIEEQARKDGMKPLTEHALALAKDGLISLEEAYRIRLE</sequence>
<protein>
    <recommendedName>
        <fullName evidence="4">Bacterial type II secretion system protein E domain-containing protein</fullName>
    </recommendedName>
</protein>
<dbReference type="PANTHER" id="PTHR30258:SF1">
    <property type="entry name" value="PROTEIN TRANSPORT PROTEIN HOFB HOMOLOG"/>
    <property type="match status" value="1"/>
</dbReference>
<organism evidence="5 6">
    <name type="scientific">Litoribacillus peritrichatus</name>
    <dbReference type="NCBI Taxonomy" id="718191"/>
    <lineage>
        <taxon>Bacteria</taxon>
        <taxon>Pseudomonadati</taxon>
        <taxon>Pseudomonadota</taxon>
        <taxon>Gammaproteobacteria</taxon>
        <taxon>Oceanospirillales</taxon>
        <taxon>Oceanospirillaceae</taxon>
        <taxon>Litoribacillus</taxon>
    </lineage>
</organism>
<evidence type="ECO:0000256" key="1">
    <source>
        <dbReference type="ARBA" id="ARBA00006611"/>
    </source>
</evidence>
<evidence type="ECO:0000313" key="6">
    <source>
        <dbReference type="Proteomes" id="UP001501565"/>
    </source>
</evidence>
<evidence type="ECO:0000259" key="4">
    <source>
        <dbReference type="PROSITE" id="PS00662"/>
    </source>
</evidence>
<dbReference type="InterPro" id="IPR007831">
    <property type="entry name" value="T2SS_GspE_N"/>
</dbReference>
<dbReference type="PANTHER" id="PTHR30258">
    <property type="entry name" value="TYPE II SECRETION SYSTEM PROTEIN GSPE-RELATED"/>
    <property type="match status" value="1"/>
</dbReference>
<dbReference type="Pfam" id="PF00437">
    <property type="entry name" value="T2SSE"/>
    <property type="match status" value="1"/>
</dbReference>
<dbReference type="CDD" id="cd01129">
    <property type="entry name" value="PulE-GspE-like"/>
    <property type="match status" value="1"/>
</dbReference>
<comment type="similarity">
    <text evidence="1">Belongs to the GSP E family.</text>
</comment>
<dbReference type="Pfam" id="PF05157">
    <property type="entry name" value="MshEN"/>
    <property type="match status" value="1"/>
</dbReference>
<keyword evidence="2" id="KW-0547">Nucleotide-binding</keyword>
<reference evidence="6" key="1">
    <citation type="journal article" date="2019" name="Int. J. Syst. Evol. Microbiol.">
        <title>The Global Catalogue of Microorganisms (GCM) 10K type strain sequencing project: providing services to taxonomists for standard genome sequencing and annotation.</title>
        <authorList>
            <consortium name="The Broad Institute Genomics Platform"/>
            <consortium name="The Broad Institute Genome Sequencing Center for Infectious Disease"/>
            <person name="Wu L."/>
            <person name="Ma J."/>
        </authorList>
    </citation>
    <scope>NUCLEOTIDE SEQUENCE [LARGE SCALE GENOMIC DNA]</scope>
    <source>
        <strain evidence="6">JCM 17551</strain>
    </source>
</reference>
<keyword evidence="3" id="KW-0067">ATP-binding</keyword>
<dbReference type="SUPFAM" id="SSF160246">
    <property type="entry name" value="EspE N-terminal domain-like"/>
    <property type="match status" value="1"/>
</dbReference>
<keyword evidence="6" id="KW-1185">Reference proteome</keyword>